<dbReference type="EMBL" id="FUWW01000003">
    <property type="protein sequence ID" value="SJZ39327.1"/>
    <property type="molecule type" value="Genomic_DNA"/>
</dbReference>
<keyword evidence="3" id="KW-1185">Reference proteome</keyword>
<sequence>MTLFACGKKANPIILPQSSDVVSVDVIDGENTVNSSDKTWIDEVISGLSDSKQTNRESVQDSPHVNDYIRIEINSQTEKTTVFVYKDKGKFYIEQPYNGIYIIDSDLYKMFWELY</sequence>
<dbReference type="InterPro" id="IPR033782">
    <property type="entry name" value="DUF5301"/>
</dbReference>
<evidence type="ECO:0000313" key="2">
    <source>
        <dbReference type="EMBL" id="SJZ39327.1"/>
    </source>
</evidence>
<dbReference type="Pfam" id="PF17225">
    <property type="entry name" value="DUF5301"/>
    <property type="match status" value="1"/>
</dbReference>
<feature type="domain" description="DUF5301" evidence="1">
    <location>
        <begin position="10"/>
        <end position="101"/>
    </location>
</feature>
<dbReference type="STRING" id="290054.SAMN02745114_00368"/>
<dbReference type="RefSeq" id="WP_242941719.1">
    <property type="nucleotide sequence ID" value="NZ_FUWW01000003.1"/>
</dbReference>
<gene>
    <name evidence="2" type="ORF">SAMN02745114_00368</name>
</gene>
<evidence type="ECO:0000259" key="1">
    <source>
        <dbReference type="Pfam" id="PF17225"/>
    </source>
</evidence>
<organism evidence="2 3">
    <name type="scientific">Eubacterium coprostanoligenes</name>
    <dbReference type="NCBI Taxonomy" id="290054"/>
    <lineage>
        <taxon>Bacteria</taxon>
        <taxon>Bacillati</taxon>
        <taxon>Bacillota</taxon>
        <taxon>Clostridia</taxon>
        <taxon>Eubacteriales</taxon>
        <taxon>Eubacteriaceae</taxon>
        <taxon>Eubacterium</taxon>
    </lineage>
</organism>
<dbReference type="Gene3D" id="2.60.40.4250">
    <property type="match status" value="1"/>
</dbReference>
<reference evidence="2 3" key="1">
    <citation type="submission" date="2017-02" db="EMBL/GenBank/DDBJ databases">
        <authorList>
            <person name="Peterson S.W."/>
        </authorList>
    </citation>
    <scope>NUCLEOTIDE SEQUENCE [LARGE SCALE GENOMIC DNA]</scope>
    <source>
        <strain evidence="2 3">ATCC 51222</strain>
    </source>
</reference>
<proteinExistence type="predicted"/>
<dbReference type="Proteomes" id="UP000190657">
    <property type="component" value="Unassembled WGS sequence"/>
</dbReference>
<accession>A0A1T4KAE1</accession>
<name>A0A1T4KAE1_9FIRM</name>
<dbReference type="AlphaFoldDB" id="A0A1T4KAE1"/>
<evidence type="ECO:0000313" key="3">
    <source>
        <dbReference type="Proteomes" id="UP000190657"/>
    </source>
</evidence>
<protein>
    <recommendedName>
        <fullName evidence="1">DUF5301 domain-containing protein</fullName>
    </recommendedName>
</protein>